<dbReference type="EMBL" id="RWIC01001161">
    <property type="protein sequence ID" value="TKC37309.1"/>
    <property type="molecule type" value="Genomic_DNA"/>
</dbReference>
<dbReference type="InterPro" id="IPR003879">
    <property type="entry name" value="Butyrophylin_SPRY"/>
</dbReference>
<name>A0A4U1ELJ1_MONMO</name>
<dbReference type="AlphaFoldDB" id="A0A4U1ELJ1"/>
<evidence type="ECO:0000313" key="2">
    <source>
        <dbReference type="EMBL" id="TKC37309.1"/>
    </source>
</evidence>
<sequence>MRSAVSLGLPGFSSGCQAWEAELQGPGGGGCVVGVASEPVPRSGMLALEPLTGFWALRFAGSECQALTKAGTREDLLVCPRKVGVHVSHECGEVVFYDATTSNHIYTFQASFPGHVFPFFRLLFPGTHITLSP</sequence>
<dbReference type="Gene3D" id="2.60.120.920">
    <property type="match status" value="1"/>
</dbReference>
<protein>
    <recommendedName>
        <fullName evidence="1">B30.2/SPRY domain-containing protein</fullName>
    </recommendedName>
</protein>
<dbReference type="Proteomes" id="UP000308365">
    <property type="component" value="Unassembled WGS sequence"/>
</dbReference>
<dbReference type="InterPro" id="IPR013320">
    <property type="entry name" value="ConA-like_dom_sf"/>
</dbReference>
<gene>
    <name evidence="2" type="ORF">EI555_006125</name>
</gene>
<dbReference type="PROSITE" id="PS51257">
    <property type="entry name" value="PROKAR_LIPOPROTEIN"/>
    <property type="match status" value="1"/>
</dbReference>
<evidence type="ECO:0000313" key="3">
    <source>
        <dbReference type="Proteomes" id="UP000308365"/>
    </source>
</evidence>
<feature type="domain" description="B30.2/SPRY" evidence="1">
    <location>
        <begin position="1"/>
        <end position="133"/>
    </location>
</feature>
<evidence type="ECO:0000259" key="1">
    <source>
        <dbReference type="PROSITE" id="PS50188"/>
    </source>
</evidence>
<dbReference type="Pfam" id="PF00622">
    <property type="entry name" value="SPRY"/>
    <property type="match status" value="1"/>
</dbReference>
<reference evidence="3" key="1">
    <citation type="journal article" date="2019" name="IScience">
        <title>Narwhal Genome Reveals Long-Term Low Genetic Diversity despite Current Large Abundance Size.</title>
        <authorList>
            <person name="Westbury M.V."/>
            <person name="Petersen B."/>
            <person name="Garde E."/>
            <person name="Heide-Jorgensen M.P."/>
            <person name="Lorenzen E.D."/>
        </authorList>
    </citation>
    <scope>NUCLEOTIDE SEQUENCE [LARGE SCALE GENOMIC DNA]</scope>
</reference>
<dbReference type="PANTHER" id="PTHR24103">
    <property type="entry name" value="E3 UBIQUITIN-PROTEIN LIGASE TRIM"/>
    <property type="match status" value="1"/>
</dbReference>
<dbReference type="InterPro" id="IPR043136">
    <property type="entry name" value="B30.2/SPRY_sf"/>
</dbReference>
<comment type="caution">
    <text evidence="2">The sequence shown here is derived from an EMBL/GenBank/DDBJ whole genome shotgun (WGS) entry which is preliminary data.</text>
</comment>
<dbReference type="PRINTS" id="PR01407">
    <property type="entry name" value="BUTYPHLNCDUF"/>
</dbReference>
<dbReference type="PROSITE" id="PS50188">
    <property type="entry name" value="B302_SPRY"/>
    <property type="match status" value="1"/>
</dbReference>
<dbReference type="SMART" id="SM00449">
    <property type="entry name" value="SPRY"/>
    <property type="match status" value="1"/>
</dbReference>
<organism evidence="2 3">
    <name type="scientific">Monodon monoceros</name>
    <name type="common">Narwhal</name>
    <name type="synonym">Ceratodon monodon</name>
    <dbReference type="NCBI Taxonomy" id="40151"/>
    <lineage>
        <taxon>Eukaryota</taxon>
        <taxon>Metazoa</taxon>
        <taxon>Chordata</taxon>
        <taxon>Craniata</taxon>
        <taxon>Vertebrata</taxon>
        <taxon>Euteleostomi</taxon>
        <taxon>Mammalia</taxon>
        <taxon>Eutheria</taxon>
        <taxon>Laurasiatheria</taxon>
        <taxon>Artiodactyla</taxon>
        <taxon>Whippomorpha</taxon>
        <taxon>Cetacea</taxon>
        <taxon>Odontoceti</taxon>
        <taxon>Monodontidae</taxon>
        <taxon>Monodon</taxon>
    </lineage>
</organism>
<proteinExistence type="predicted"/>
<dbReference type="InterPro" id="IPR001870">
    <property type="entry name" value="B30.2/SPRY"/>
</dbReference>
<dbReference type="InterPro" id="IPR050143">
    <property type="entry name" value="TRIM/RBCC"/>
</dbReference>
<accession>A0A4U1ELJ1</accession>
<dbReference type="SUPFAM" id="SSF49899">
    <property type="entry name" value="Concanavalin A-like lectins/glucanases"/>
    <property type="match status" value="1"/>
</dbReference>
<dbReference type="InterPro" id="IPR003877">
    <property type="entry name" value="SPRY_dom"/>
</dbReference>